<dbReference type="Pfam" id="PF10418">
    <property type="entry name" value="DHODB_Fe-S_bind"/>
    <property type="match status" value="1"/>
</dbReference>
<keyword evidence="5 12" id="KW-0479">Metal-binding</keyword>
<dbReference type="EMBL" id="LSRC01000017">
    <property type="protein sequence ID" value="KXI18058.1"/>
    <property type="molecule type" value="Genomic_DNA"/>
</dbReference>
<evidence type="ECO:0000256" key="7">
    <source>
        <dbReference type="ARBA" id="ARBA00022982"/>
    </source>
</evidence>
<keyword evidence="6 11" id="KW-0274">FAD</keyword>
<keyword evidence="8 12" id="KW-0408">Iron</keyword>
<name>A0A135Z8V0_GARVA</name>
<dbReference type="InterPro" id="IPR019480">
    <property type="entry name" value="Dihydroorotate_DH_Fe-S-bd"/>
</dbReference>
<dbReference type="GO" id="GO:0006221">
    <property type="term" value="P:pyrimidine nucleotide biosynthetic process"/>
    <property type="evidence" value="ECO:0007669"/>
    <property type="project" value="InterPro"/>
</dbReference>
<evidence type="ECO:0000256" key="3">
    <source>
        <dbReference type="ARBA" id="ARBA00022630"/>
    </source>
</evidence>
<dbReference type="Gene3D" id="3.40.50.80">
    <property type="entry name" value="Nucleotide-binding domain of ferredoxin-NADP reductase (FNR) module"/>
    <property type="match status" value="1"/>
</dbReference>
<dbReference type="PIRSF" id="PIRSF006816">
    <property type="entry name" value="Cyc3_hyd_g"/>
    <property type="match status" value="1"/>
</dbReference>
<evidence type="ECO:0000313" key="15">
    <source>
        <dbReference type="Proteomes" id="UP000070505"/>
    </source>
</evidence>
<dbReference type="Gene3D" id="2.10.240.10">
    <property type="entry name" value="Dihydroorotate dehydrogenase, electron transfer subunit"/>
    <property type="match status" value="1"/>
</dbReference>
<evidence type="ECO:0000256" key="11">
    <source>
        <dbReference type="PIRSR" id="PIRSR006816-1"/>
    </source>
</evidence>
<dbReference type="PANTHER" id="PTHR43513">
    <property type="entry name" value="DIHYDROOROTATE DEHYDROGENASE B (NAD(+)), ELECTRON TRANSFER SUBUNIT"/>
    <property type="match status" value="1"/>
</dbReference>
<comment type="cofactor">
    <cofactor evidence="12">
        <name>[2Fe-2S] cluster</name>
        <dbReference type="ChEBI" id="CHEBI:190135"/>
    </cofactor>
    <text evidence="12">Binds 1 [2Fe-2S] cluster per subunit.</text>
</comment>
<dbReference type="InterPro" id="IPR017927">
    <property type="entry name" value="FAD-bd_FR_type"/>
</dbReference>
<evidence type="ECO:0000256" key="2">
    <source>
        <dbReference type="ARBA" id="ARBA00022448"/>
    </source>
</evidence>
<dbReference type="Gene3D" id="2.40.30.10">
    <property type="entry name" value="Translation factors"/>
    <property type="match status" value="1"/>
</dbReference>
<dbReference type="AlphaFoldDB" id="A0A135Z8V0"/>
<gene>
    <name evidence="14" type="ORF">HMPREF3230_00455</name>
</gene>
<reference evidence="14 15" key="1">
    <citation type="submission" date="2016-02" db="EMBL/GenBank/DDBJ databases">
        <authorList>
            <person name="Wen L."/>
            <person name="He K."/>
            <person name="Yang H."/>
        </authorList>
    </citation>
    <scope>NUCLEOTIDE SEQUENCE [LARGE SCALE GENOMIC DNA]</scope>
    <source>
        <strain evidence="14 15">CMW7778B</strain>
    </source>
</reference>
<comment type="cofactor">
    <cofactor evidence="10">
        <name>[2Fe-2S] cluster</name>
        <dbReference type="ChEBI" id="CHEBI:190135"/>
    </cofactor>
</comment>
<feature type="domain" description="FAD-binding FR-type" evidence="13">
    <location>
        <begin position="45"/>
        <end position="142"/>
    </location>
</feature>
<evidence type="ECO:0000256" key="8">
    <source>
        <dbReference type="ARBA" id="ARBA00023004"/>
    </source>
</evidence>
<evidence type="ECO:0000256" key="4">
    <source>
        <dbReference type="ARBA" id="ARBA00022714"/>
    </source>
</evidence>
<keyword evidence="3 11" id="KW-0285">Flavoprotein</keyword>
<keyword evidence="2" id="KW-0813">Transport</keyword>
<dbReference type="Proteomes" id="UP000070505">
    <property type="component" value="Unassembled WGS sequence"/>
</dbReference>
<dbReference type="InterPro" id="IPR017938">
    <property type="entry name" value="Riboflavin_synthase-like_b-brl"/>
</dbReference>
<dbReference type="GO" id="GO:0046872">
    <property type="term" value="F:metal ion binding"/>
    <property type="evidence" value="ECO:0007669"/>
    <property type="project" value="UniProtKB-KW"/>
</dbReference>
<feature type="binding site" evidence="11">
    <location>
        <begin position="117"/>
        <end position="118"/>
    </location>
    <ligand>
        <name>FAD</name>
        <dbReference type="ChEBI" id="CHEBI:57692"/>
    </ligand>
</feature>
<evidence type="ECO:0000313" key="14">
    <source>
        <dbReference type="EMBL" id="KXI18058.1"/>
    </source>
</evidence>
<keyword evidence="7" id="KW-0249">Electron transport</keyword>
<dbReference type="InterPro" id="IPR050353">
    <property type="entry name" value="PyrK_electron_transfer"/>
</dbReference>
<feature type="binding site" evidence="12">
    <location>
        <position position="284"/>
    </location>
    <ligand>
        <name>[2Fe-2S] cluster</name>
        <dbReference type="ChEBI" id="CHEBI:190135"/>
    </ligand>
</feature>
<protein>
    <submittedName>
        <fullName evidence="14">Oxidoreductase NAD-binding domain protein</fullName>
    </submittedName>
</protein>
<dbReference type="GO" id="GO:0050660">
    <property type="term" value="F:flavin adenine dinucleotide binding"/>
    <property type="evidence" value="ECO:0007669"/>
    <property type="project" value="InterPro"/>
</dbReference>
<keyword evidence="4 12" id="KW-0001">2Fe-2S</keyword>
<feature type="binding site" evidence="12">
    <location>
        <position position="269"/>
    </location>
    <ligand>
        <name>[2Fe-2S] cluster</name>
        <dbReference type="ChEBI" id="CHEBI:190135"/>
    </ligand>
</feature>
<dbReference type="RefSeq" id="WP_075523348.1">
    <property type="nucleotide sequence ID" value="NZ_KQ961857.1"/>
</dbReference>
<evidence type="ECO:0000256" key="12">
    <source>
        <dbReference type="PIRSR" id="PIRSR006816-2"/>
    </source>
</evidence>
<dbReference type="PANTHER" id="PTHR43513:SF3">
    <property type="entry name" value="DIHYDROOROTATE DEHYDROGENASE B (NAD(+)), ELECTRON TRANSFER SUBUNIT-RELATED"/>
    <property type="match status" value="1"/>
</dbReference>
<dbReference type="CDD" id="cd06218">
    <property type="entry name" value="DHOD_e_trans"/>
    <property type="match status" value="1"/>
</dbReference>
<dbReference type="SUPFAM" id="SSF52343">
    <property type="entry name" value="Ferredoxin reductase-like, C-terminal NADP-linked domain"/>
    <property type="match status" value="1"/>
</dbReference>
<comment type="caution">
    <text evidence="14">The sequence shown here is derived from an EMBL/GenBank/DDBJ whole genome shotgun (WGS) entry which is preliminary data.</text>
</comment>
<sequence length="298" mass="32359">MSDGMFMHTRKALESSIFTFRNNNADDIGGSPSKSNDDAKYSPLLARRAIEVIDNQKLDDGVYRLTLRDSAIAECALPAQFVNLYSPDSTTMLPRPFGVASVEGDTFTLIFAVVGVGTKAFSRLRAGDSVDAIGPLGIGYDISKSAHYILVSGGLGVPPLICASQALSKCENSTVSAILGYRDKRFADDLMKEYISDVHSITNSEGTVITLLNKLEEENHFNFNDNLPIVILSCGPLAMMKAVSHWAHERSIECQLSLEARMGCGYGTCVACVVDTLEGRLKVCNEGPVFDSKRLGWE</sequence>
<comment type="similarity">
    <text evidence="1">Belongs to the PyrK family.</text>
</comment>
<evidence type="ECO:0000256" key="9">
    <source>
        <dbReference type="ARBA" id="ARBA00023014"/>
    </source>
</evidence>
<dbReference type="PROSITE" id="PS51384">
    <property type="entry name" value="FAD_FR"/>
    <property type="match status" value="1"/>
</dbReference>
<evidence type="ECO:0000256" key="1">
    <source>
        <dbReference type="ARBA" id="ARBA00006422"/>
    </source>
</evidence>
<evidence type="ECO:0000256" key="10">
    <source>
        <dbReference type="ARBA" id="ARBA00034078"/>
    </source>
</evidence>
<dbReference type="InterPro" id="IPR037117">
    <property type="entry name" value="Dihydroorotate_DH_ele_sf"/>
</dbReference>
<dbReference type="SUPFAM" id="SSF63380">
    <property type="entry name" value="Riboflavin synthase domain-like"/>
    <property type="match status" value="1"/>
</dbReference>
<feature type="binding site" evidence="12">
    <location>
        <position position="264"/>
    </location>
    <ligand>
        <name>[2Fe-2S] cluster</name>
        <dbReference type="ChEBI" id="CHEBI:190135"/>
    </ligand>
</feature>
<dbReference type="GO" id="GO:0016491">
    <property type="term" value="F:oxidoreductase activity"/>
    <property type="evidence" value="ECO:0007669"/>
    <property type="project" value="InterPro"/>
</dbReference>
<dbReference type="InterPro" id="IPR039261">
    <property type="entry name" value="FNR_nucleotide-bd"/>
</dbReference>
<dbReference type="GO" id="GO:0051537">
    <property type="term" value="F:2 iron, 2 sulfur cluster binding"/>
    <property type="evidence" value="ECO:0007669"/>
    <property type="project" value="UniProtKB-KW"/>
</dbReference>
<keyword evidence="9 12" id="KW-0411">Iron-sulfur</keyword>
<feature type="binding site" evidence="12">
    <location>
        <position position="272"/>
    </location>
    <ligand>
        <name>[2Fe-2S] cluster</name>
        <dbReference type="ChEBI" id="CHEBI:190135"/>
    </ligand>
</feature>
<dbReference type="InterPro" id="IPR012165">
    <property type="entry name" value="Cyt_c3_hydrogenase_gsu"/>
</dbReference>
<proteinExistence type="inferred from homology"/>
<evidence type="ECO:0000256" key="6">
    <source>
        <dbReference type="ARBA" id="ARBA00022827"/>
    </source>
</evidence>
<accession>A0A135Z8V0</accession>
<organism evidence="14 15">
    <name type="scientific">Gardnerella vaginalis</name>
    <dbReference type="NCBI Taxonomy" id="2702"/>
    <lineage>
        <taxon>Bacteria</taxon>
        <taxon>Bacillati</taxon>
        <taxon>Actinomycetota</taxon>
        <taxon>Actinomycetes</taxon>
        <taxon>Bifidobacteriales</taxon>
        <taxon>Bifidobacteriaceae</taxon>
        <taxon>Gardnerella</taxon>
    </lineage>
</organism>
<evidence type="ECO:0000256" key="5">
    <source>
        <dbReference type="ARBA" id="ARBA00022723"/>
    </source>
</evidence>
<evidence type="ECO:0000259" key="13">
    <source>
        <dbReference type="PROSITE" id="PS51384"/>
    </source>
</evidence>
<comment type="cofactor">
    <cofactor evidence="11">
        <name>FAD</name>
        <dbReference type="ChEBI" id="CHEBI:57692"/>
    </cofactor>
    <text evidence="11">Binds 1 FAD per subunit.</text>
</comment>
<dbReference type="PATRIC" id="fig|2702.101.peg.442"/>